<dbReference type="EMBL" id="ML732767">
    <property type="protein sequence ID" value="KAB8278603.1"/>
    <property type="molecule type" value="Genomic_DNA"/>
</dbReference>
<keyword evidence="1" id="KW-0547">Nucleotide-binding</keyword>
<dbReference type="CDD" id="cd18793">
    <property type="entry name" value="SF2_C_SNF"/>
    <property type="match status" value="1"/>
</dbReference>
<dbReference type="InterPro" id="IPR014001">
    <property type="entry name" value="Helicase_ATP-bd"/>
</dbReference>
<evidence type="ECO:0000256" key="3">
    <source>
        <dbReference type="ARBA" id="ARBA00022840"/>
    </source>
</evidence>
<dbReference type="Gene3D" id="3.40.50.300">
    <property type="entry name" value="P-loop containing nucleotide triphosphate hydrolases"/>
    <property type="match status" value="1"/>
</dbReference>
<evidence type="ECO:0000259" key="5">
    <source>
        <dbReference type="PROSITE" id="PS51192"/>
    </source>
</evidence>
<dbReference type="Pfam" id="PF00176">
    <property type="entry name" value="SNF2-rel_dom"/>
    <property type="match status" value="1"/>
</dbReference>
<dbReference type="InterPro" id="IPR027417">
    <property type="entry name" value="P-loop_NTPase"/>
</dbReference>
<dbReference type="SMART" id="SM00487">
    <property type="entry name" value="DEXDc"/>
    <property type="match status" value="1"/>
</dbReference>
<gene>
    <name evidence="7" type="ORF">BDV30DRAFT_122593</name>
</gene>
<keyword evidence="2" id="KW-0378">Hydrolase</keyword>
<dbReference type="GO" id="GO:0005634">
    <property type="term" value="C:nucleus"/>
    <property type="evidence" value="ECO:0007669"/>
    <property type="project" value="TreeGrafter"/>
</dbReference>
<dbReference type="InterPro" id="IPR050628">
    <property type="entry name" value="SNF2_RAD54_helicase_TF"/>
</dbReference>
<dbReference type="InterPro" id="IPR001650">
    <property type="entry name" value="Helicase_C-like"/>
</dbReference>
<dbReference type="SMART" id="SM00490">
    <property type="entry name" value="HELICc"/>
    <property type="match status" value="1"/>
</dbReference>
<evidence type="ECO:0000313" key="8">
    <source>
        <dbReference type="Proteomes" id="UP000326289"/>
    </source>
</evidence>
<dbReference type="PANTHER" id="PTHR45626">
    <property type="entry name" value="TRANSCRIPTION TERMINATION FACTOR 2-RELATED"/>
    <property type="match status" value="1"/>
</dbReference>
<name>A0A5N6JLF1_9EURO</name>
<keyword evidence="8" id="KW-1185">Reference proteome</keyword>
<dbReference type="CDD" id="cd18008">
    <property type="entry name" value="DEXDc_SHPRH-like"/>
    <property type="match status" value="1"/>
</dbReference>
<keyword evidence="3" id="KW-0067">ATP-binding</keyword>
<dbReference type="AlphaFoldDB" id="A0A5N6JLF1"/>
<dbReference type="InterPro" id="IPR038718">
    <property type="entry name" value="SNF2-like_sf"/>
</dbReference>
<dbReference type="PROSITE" id="PS51194">
    <property type="entry name" value="HELICASE_CTER"/>
    <property type="match status" value="1"/>
</dbReference>
<feature type="compositionally biased region" description="Polar residues" evidence="4">
    <location>
        <begin position="49"/>
        <end position="82"/>
    </location>
</feature>
<evidence type="ECO:0000259" key="6">
    <source>
        <dbReference type="PROSITE" id="PS51194"/>
    </source>
</evidence>
<dbReference type="Pfam" id="PF00271">
    <property type="entry name" value="Helicase_C"/>
    <property type="match status" value="1"/>
</dbReference>
<dbReference type="PROSITE" id="PS51192">
    <property type="entry name" value="HELICASE_ATP_BIND_1"/>
    <property type="match status" value="1"/>
</dbReference>
<protein>
    <submittedName>
        <fullName evidence="7">SNF2 family N-terminal domain-containing protein</fullName>
    </submittedName>
</protein>
<evidence type="ECO:0000256" key="4">
    <source>
        <dbReference type="SAM" id="MobiDB-lite"/>
    </source>
</evidence>
<sequence length="1117" mass="124163">MASNAAMLLDPRAHRKQLQNDGSQDSGYSNSSAAPAGTASAAHRLLNPQRRQPSNKGSPKSRSRPQSVSSRGGNSARASPQRSDTREPDVDVVFTSAQEEISDGKRSSDHVDEVRHGNLIEDMYGVERRLNQPYKKIKTEKDLAQSGKRAIFASTGTTGLGEWVKNSEEKSESSTPITPNVVDLTIDSSAGATDDDDLQVTGSNNLSIQRVCYGKLENAMVQAVLVPKPAAQTIFGDSAHDWPSIKLGVHRQTNQGNNRIEVSDPHGKIFGAVDPKTAAVIAPLLDSPALKVNVTARLDVRRRLPNEWPWAPCSALYRASINLYGLRKDAELVGKHLGQHNVWLGTPFSVEQGVPVFNPHAERRRAQAAASFLPNVAARGRSTVNYEVRTAEEVNDAVMKMFDQLQSAENIPELEPPSLLSTPLLRHQKQALWFMTEKEKPRKFGPREEDNNSLWRLEHRSNGARRYREIISGIVRDDEPPQSLGGLLADMMGLGKTLSILSLVVSSLGDAHEWANMAPNSELIRNLPGIRNTKTTLLVAPLSAVNNWTFQVKEHLKENAISYHVFHGQSRITDVDELSKYDLVITTYSIILSELSGRGSKRNGSPGSPLTKMNMFRIVLDEAHTIREQSAAQTQAIFKLNSQRKWSVTGTPIQNRLEDLFSVTKFLGLSPYDDRGQFGMHILSRFKTGDATVLASLRVLVDSFTLRRVKDKIDIPTRHDKIITLNFSEKERQLHEFFRRESNVMMKVIAGEDKTALKGRMYHHILKAMVILRQVSAHGKELLDSNDRARIKGLSVHDAIDLEDGGNDTPELVDKKAYEMFTLMQESSADLCAVCGKRLEDPNTDSGTTDRQAPMAIILPCFDVLCPECFSGCKQAFDSQTGPSVHDIKCQVCDGWIPVSYSTITPGGLQDYMMGQAQAKQSKKQAKTLGEYEGPHTKTKALIAYLLETMDESKGLTDERPIKSVVFSAWTSHLDLIEIALKDNGITGFTRLDGTMTLSARQKALQEFHDNNDITILLATIGAGGVGLNLTSASRVYIMEPQYNPAAVAQAVDRVHRIGQTREVTTVQFLMKDSIEEKIFELAKKKQQLADMSMNQRKLDKREVQEQRMREYRSLFK</sequence>
<feature type="region of interest" description="Disordered" evidence="4">
    <location>
        <begin position="1"/>
        <end position="90"/>
    </location>
</feature>
<feature type="domain" description="Helicase C-terminal" evidence="6">
    <location>
        <begin position="941"/>
        <end position="1105"/>
    </location>
</feature>
<proteinExistence type="predicted"/>
<dbReference type="InterPro" id="IPR000330">
    <property type="entry name" value="SNF2_N"/>
</dbReference>
<dbReference type="Proteomes" id="UP000326289">
    <property type="component" value="Unassembled WGS sequence"/>
</dbReference>
<feature type="domain" description="Helicase ATP-binding" evidence="5">
    <location>
        <begin position="477"/>
        <end position="670"/>
    </location>
</feature>
<dbReference type="GO" id="GO:0016787">
    <property type="term" value="F:hydrolase activity"/>
    <property type="evidence" value="ECO:0007669"/>
    <property type="project" value="UniProtKB-KW"/>
</dbReference>
<reference evidence="7 8" key="1">
    <citation type="submission" date="2019-04" db="EMBL/GenBank/DDBJ databases">
        <title>Fungal friends and foes A comparative genomics study of 23 Aspergillus species from section Flavi.</title>
        <authorList>
            <consortium name="DOE Joint Genome Institute"/>
            <person name="Kjaerbolling I."/>
            <person name="Vesth T.C."/>
            <person name="Frisvad J.C."/>
            <person name="Nybo J.L."/>
            <person name="Theobald S."/>
            <person name="Kildgaard S."/>
            <person name="Petersen T.I."/>
            <person name="Kuo A."/>
            <person name="Sato A."/>
            <person name="Lyhne E.K."/>
            <person name="Kogle M.E."/>
            <person name="Wiebenga A."/>
            <person name="Kun R.S."/>
            <person name="Lubbers R.J."/>
            <person name="Makela M.R."/>
            <person name="Barry K."/>
            <person name="Chovatia M."/>
            <person name="Clum A."/>
            <person name="Daum C."/>
            <person name="Haridas S."/>
            <person name="He G."/>
            <person name="LaButti K."/>
            <person name="Lipzen A."/>
            <person name="Mondo S."/>
            <person name="Pangilinan J."/>
            <person name="Riley R."/>
            <person name="Salamov A."/>
            <person name="Simmons B.A."/>
            <person name="Magnuson J.K."/>
            <person name="Henrissat B."/>
            <person name="Mortensen U.H."/>
            <person name="Larsen T.O."/>
            <person name="De vries R.P."/>
            <person name="Grigoriev I.V."/>
            <person name="Machida M."/>
            <person name="Baker S.E."/>
            <person name="Andersen M.R."/>
        </authorList>
    </citation>
    <scope>NUCLEOTIDE SEQUENCE [LARGE SCALE GENOMIC DNA]</scope>
    <source>
        <strain evidence="7 8">CBS 117635</strain>
    </source>
</reference>
<dbReference type="Gene3D" id="3.40.50.10810">
    <property type="entry name" value="Tandem AAA-ATPase domain"/>
    <property type="match status" value="1"/>
</dbReference>
<organism evidence="7 8">
    <name type="scientific">Aspergillus minisclerotigenes</name>
    <dbReference type="NCBI Taxonomy" id="656917"/>
    <lineage>
        <taxon>Eukaryota</taxon>
        <taxon>Fungi</taxon>
        <taxon>Dikarya</taxon>
        <taxon>Ascomycota</taxon>
        <taxon>Pezizomycotina</taxon>
        <taxon>Eurotiomycetes</taxon>
        <taxon>Eurotiomycetidae</taxon>
        <taxon>Eurotiales</taxon>
        <taxon>Aspergillaceae</taxon>
        <taxon>Aspergillus</taxon>
        <taxon>Aspergillus subgen. Circumdati</taxon>
    </lineage>
</organism>
<evidence type="ECO:0000256" key="2">
    <source>
        <dbReference type="ARBA" id="ARBA00022801"/>
    </source>
</evidence>
<dbReference type="SUPFAM" id="SSF52540">
    <property type="entry name" value="P-loop containing nucleoside triphosphate hydrolases"/>
    <property type="match status" value="2"/>
</dbReference>
<evidence type="ECO:0000256" key="1">
    <source>
        <dbReference type="ARBA" id="ARBA00022741"/>
    </source>
</evidence>
<feature type="compositionally biased region" description="Polar residues" evidence="4">
    <location>
        <begin position="19"/>
        <end position="28"/>
    </location>
</feature>
<feature type="compositionally biased region" description="Low complexity" evidence="4">
    <location>
        <begin position="29"/>
        <end position="42"/>
    </location>
</feature>
<dbReference type="PANTHER" id="PTHR45626:SF52">
    <property type="entry name" value="SINGLE-STRANDED DNA-DEPENDENT ATPASE (EUROFUNG)"/>
    <property type="match status" value="1"/>
</dbReference>
<dbReference type="InterPro" id="IPR049730">
    <property type="entry name" value="SNF2/RAD54-like_C"/>
</dbReference>
<accession>A0A5N6JLF1</accession>
<dbReference type="GO" id="GO:0008094">
    <property type="term" value="F:ATP-dependent activity, acting on DNA"/>
    <property type="evidence" value="ECO:0007669"/>
    <property type="project" value="TreeGrafter"/>
</dbReference>
<evidence type="ECO:0000313" key="7">
    <source>
        <dbReference type="EMBL" id="KAB8278603.1"/>
    </source>
</evidence>
<dbReference type="GO" id="GO:0006281">
    <property type="term" value="P:DNA repair"/>
    <property type="evidence" value="ECO:0007669"/>
    <property type="project" value="TreeGrafter"/>
</dbReference>
<dbReference type="GO" id="GO:0005524">
    <property type="term" value="F:ATP binding"/>
    <property type="evidence" value="ECO:0007669"/>
    <property type="project" value="UniProtKB-KW"/>
</dbReference>